<dbReference type="GO" id="GO:0043805">
    <property type="term" value="F:indolepyruvate ferredoxin oxidoreductase activity"/>
    <property type="evidence" value="ECO:0007669"/>
    <property type="project" value="UniProtKB-UniRule"/>
</dbReference>
<evidence type="ECO:0000256" key="6">
    <source>
        <dbReference type="ARBA" id="ARBA00022485"/>
    </source>
</evidence>
<comment type="catalytic activity">
    <reaction evidence="13 14">
        <text>indole-3-pyruvate + 2 oxidized [2Fe-2S]-[ferredoxin] + CoA = (indol-3-yl)acetyl-CoA + 2 reduced [2Fe-2S]-[ferredoxin] + CO2 + H(+)</text>
        <dbReference type="Rhea" id="RHEA:12645"/>
        <dbReference type="Rhea" id="RHEA-COMP:10000"/>
        <dbReference type="Rhea" id="RHEA-COMP:10001"/>
        <dbReference type="ChEBI" id="CHEBI:15378"/>
        <dbReference type="ChEBI" id="CHEBI:16526"/>
        <dbReference type="ChEBI" id="CHEBI:17640"/>
        <dbReference type="ChEBI" id="CHEBI:33737"/>
        <dbReference type="ChEBI" id="CHEBI:33738"/>
        <dbReference type="ChEBI" id="CHEBI:57271"/>
        <dbReference type="ChEBI" id="CHEBI:57287"/>
        <dbReference type="EC" id="1.2.7.8"/>
    </reaction>
</comment>
<dbReference type="GO" id="GO:0044281">
    <property type="term" value="P:small molecule metabolic process"/>
    <property type="evidence" value="ECO:0007669"/>
    <property type="project" value="UniProtKB-ARBA"/>
</dbReference>
<dbReference type="Pfam" id="PF02775">
    <property type="entry name" value="TPP_enzyme_C"/>
    <property type="match status" value="1"/>
</dbReference>
<keyword evidence="8 14" id="KW-0249">Electron transport</keyword>
<evidence type="ECO:0000256" key="9">
    <source>
        <dbReference type="ARBA" id="ARBA00023002"/>
    </source>
</evidence>
<dbReference type="PANTHER" id="PTHR43710:SF7">
    <property type="entry name" value="INDOLEPYRUVATE OXIDOREDUCTASE SUBUNIT IORA"/>
    <property type="match status" value="1"/>
</dbReference>
<dbReference type="AlphaFoldDB" id="A0AAU9EJW9"/>
<comment type="subunit">
    <text evidence="2">Heterodimer of the IorA and IorB subunits.</text>
</comment>
<dbReference type="InterPro" id="IPR045025">
    <property type="entry name" value="HACL1-like"/>
</dbReference>
<evidence type="ECO:0000256" key="3">
    <source>
        <dbReference type="ARBA" id="ARBA00012812"/>
    </source>
</evidence>
<comment type="function">
    <text evidence="1 14">Catalyzes the ferredoxin-dependent oxidative decarboxylation of arylpyruvates.</text>
</comment>
<keyword evidence="17" id="KW-1185">Reference proteome</keyword>
<dbReference type="Gene3D" id="3.40.50.920">
    <property type="match status" value="1"/>
</dbReference>
<dbReference type="InterPro" id="IPR017721">
    <property type="entry name" value="IorA"/>
</dbReference>
<evidence type="ECO:0000313" key="16">
    <source>
        <dbReference type="EMBL" id="BEQ14884.1"/>
    </source>
</evidence>
<dbReference type="EC" id="1.2.7.8" evidence="3 14"/>
<dbReference type="GO" id="GO:0051539">
    <property type="term" value="F:4 iron, 4 sulfur cluster binding"/>
    <property type="evidence" value="ECO:0007669"/>
    <property type="project" value="UniProtKB-UniRule"/>
</dbReference>
<dbReference type="PIRSF" id="PIRSF006439">
    <property type="entry name" value="Indolepyruvate_ferr_oxidored"/>
    <property type="match status" value="1"/>
</dbReference>
<keyword evidence="6 14" id="KW-0004">4Fe-4S</keyword>
<dbReference type="EMBL" id="AP028679">
    <property type="protein sequence ID" value="BEQ14884.1"/>
    <property type="molecule type" value="Genomic_DNA"/>
</dbReference>
<keyword evidence="10 14" id="KW-0408">Iron</keyword>
<dbReference type="Pfam" id="PF00037">
    <property type="entry name" value="Fer4"/>
    <property type="match status" value="1"/>
</dbReference>
<dbReference type="GO" id="GO:0046872">
    <property type="term" value="F:metal ion binding"/>
    <property type="evidence" value="ECO:0007669"/>
    <property type="project" value="UniProtKB-UniRule"/>
</dbReference>
<dbReference type="Gene3D" id="3.30.70.20">
    <property type="match status" value="1"/>
</dbReference>
<evidence type="ECO:0000256" key="8">
    <source>
        <dbReference type="ARBA" id="ARBA00022982"/>
    </source>
</evidence>
<proteinExistence type="predicted"/>
<dbReference type="Pfam" id="PF01855">
    <property type="entry name" value="POR_N"/>
    <property type="match status" value="1"/>
</dbReference>
<dbReference type="CDD" id="cd07034">
    <property type="entry name" value="TPP_PYR_PFOR_IOR-alpha_like"/>
    <property type="match status" value="1"/>
</dbReference>
<gene>
    <name evidence="16" type="ORF">FAK_19500</name>
</gene>
<dbReference type="PROSITE" id="PS51379">
    <property type="entry name" value="4FE4S_FER_2"/>
    <property type="match status" value="1"/>
</dbReference>
<organism evidence="16 17">
    <name type="scientific">Desulfoferula mesophila</name>
    <dbReference type="NCBI Taxonomy" id="3058419"/>
    <lineage>
        <taxon>Bacteria</taxon>
        <taxon>Pseudomonadati</taxon>
        <taxon>Thermodesulfobacteriota</taxon>
        <taxon>Desulfarculia</taxon>
        <taxon>Desulfarculales</taxon>
        <taxon>Desulfarculaceae</taxon>
        <taxon>Desulfoferula</taxon>
    </lineage>
</organism>
<evidence type="ECO:0000256" key="4">
    <source>
        <dbReference type="ARBA" id="ARBA00017710"/>
    </source>
</evidence>
<dbReference type="InterPro" id="IPR017896">
    <property type="entry name" value="4Fe4S_Fe-S-bd"/>
</dbReference>
<evidence type="ECO:0000256" key="14">
    <source>
        <dbReference type="PIRNR" id="PIRNR006439"/>
    </source>
</evidence>
<evidence type="ECO:0000256" key="5">
    <source>
        <dbReference type="ARBA" id="ARBA00022448"/>
    </source>
</evidence>
<comment type="cofactor">
    <cofactor evidence="14">
        <name>[4Fe-4S] cluster</name>
        <dbReference type="ChEBI" id="CHEBI:49883"/>
    </cofactor>
    <text evidence="14">Binds 2 [4Fe-4S] clusters. In this family the first cluster has a non-standard and varying [4Fe-4S] binding motif CX(2)CX(2)CX(4-5)CP.</text>
</comment>
<dbReference type="InterPro" id="IPR011766">
    <property type="entry name" value="TPP_enzyme_TPP-bd"/>
</dbReference>
<evidence type="ECO:0000313" key="17">
    <source>
        <dbReference type="Proteomes" id="UP001366166"/>
    </source>
</evidence>
<sequence length="634" mass="68085">MDVLLSPSGGKEHLLLGNEAIVRGALEAGMAFATCYPGTPSSEVPDTLYRLRKQFPNKVKYYFEYSTNEKVALECAAGAAASGVRTLCTMKHVGVNVAADPLMTLAYVGVNAGMVILTADDPSLFSSQNEQDNRFYARLSGLPMLEPSGPVEAKEMTAYGFELSEELGSPVMLRTTTRVNHAREAVPFAKLGKVKKTSKFQKDPMRFVTVPAVSRNLHLRLLNIYKQAQAISEASPYNQIMGRGKLGVISSGVAANYVMDAVEDLGAKSKIKVLKLGFTYPLPEKKIVRFLKSVEKVLIVEELEPILEQAVRALAQEKGIAVEIVGKEPGKIPAKSVDIEAPGFFSRAFEYNPRLVREVMAKTFGLAFEEPAELSLAGMPAPPGRPPNLCPGCPHRATYFAVKEVAGDQAVYASDIGCYTLGVLPPIKAADFLVCMGSSVSSAGGISRATGQKVVGFIGDSTFFHSGITGLVNAVHNNHNFTLVVLDNGTTAMTGHQPHPGVNTEAIGDPTTHIDLEPLIKGLGVQHVVTIKPFKVRAAKKAIEEAIAYQGVSVVISQELCPLFARRVAPPTKRVFQVSTDKCKGHMDCIKKVACPAMYVENGQAKINPLQCIGCALCAQICPENAILPLKAEG</sequence>
<feature type="domain" description="4Fe-4S ferredoxin-type" evidence="15">
    <location>
        <begin position="603"/>
        <end position="633"/>
    </location>
</feature>
<dbReference type="SUPFAM" id="SSF52922">
    <property type="entry name" value="TK C-terminal domain-like"/>
    <property type="match status" value="1"/>
</dbReference>
<dbReference type="RefSeq" id="WP_338606556.1">
    <property type="nucleotide sequence ID" value="NZ_AP028679.1"/>
</dbReference>
<evidence type="ECO:0000256" key="7">
    <source>
        <dbReference type="ARBA" id="ARBA00022723"/>
    </source>
</evidence>
<dbReference type="InterPro" id="IPR002880">
    <property type="entry name" value="Pyrv_Fd/Flavodoxin_OxRdtase_N"/>
</dbReference>
<dbReference type="FunFam" id="3.40.50.970:FF:000039">
    <property type="entry name" value="Indolepyruvate oxidoreductase subunit IorA"/>
    <property type="match status" value="1"/>
</dbReference>
<evidence type="ECO:0000256" key="13">
    <source>
        <dbReference type="ARBA" id="ARBA00048332"/>
    </source>
</evidence>
<dbReference type="CDD" id="cd02008">
    <property type="entry name" value="TPP_IOR_alpha"/>
    <property type="match status" value="1"/>
</dbReference>
<dbReference type="NCBIfam" id="TIGR03336">
    <property type="entry name" value="IOR_alpha"/>
    <property type="match status" value="1"/>
</dbReference>
<dbReference type="GO" id="GO:0030976">
    <property type="term" value="F:thiamine pyrophosphate binding"/>
    <property type="evidence" value="ECO:0007669"/>
    <property type="project" value="InterPro"/>
</dbReference>
<protein>
    <recommendedName>
        <fullName evidence="4 14">Indolepyruvate oxidoreductase subunit IorA</fullName>
        <shortName evidence="14">IOR</shortName>
        <ecNumber evidence="3 14">1.2.7.8</ecNumber>
    </recommendedName>
    <alternativeName>
        <fullName evidence="12 14">Indolepyruvate ferredoxin oxidoreductase subunit alpha</fullName>
    </alternativeName>
</protein>
<evidence type="ECO:0000256" key="12">
    <source>
        <dbReference type="ARBA" id="ARBA00030514"/>
    </source>
</evidence>
<dbReference type="Gene3D" id="3.40.50.970">
    <property type="match status" value="2"/>
</dbReference>
<evidence type="ECO:0000256" key="1">
    <source>
        <dbReference type="ARBA" id="ARBA00002995"/>
    </source>
</evidence>
<reference evidence="17" key="1">
    <citation type="journal article" date="2023" name="Arch. Microbiol.">
        <title>Desulfoferula mesophilus gen. nov. sp. nov., a mesophilic sulfate-reducing bacterium isolated from a brackish lake sediment.</title>
        <authorList>
            <person name="Watanabe T."/>
            <person name="Yabe T."/>
            <person name="Tsuji J.M."/>
            <person name="Fukui M."/>
        </authorList>
    </citation>
    <scope>NUCLEOTIDE SEQUENCE [LARGE SCALE GENOMIC DNA]</scope>
    <source>
        <strain evidence="17">12FAK</strain>
    </source>
</reference>
<evidence type="ECO:0000256" key="10">
    <source>
        <dbReference type="ARBA" id="ARBA00023004"/>
    </source>
</evidence>
<keyword evidence="9 14" id="KW-0560">Oxidoreductase</keyword>
<name>A0AAU9EJW9_9BACT</name>
<evidence type="ECO:0000256" key="2">
    <source>
        <dbReference type="ARBA" id="ARBA00011238"/>
    </source>
</evidence>
<dbReference type="PROSITE" id="PS00198">
    <property type="entry name" value="4FE4S_FER_1"/>
    <property type="match status" value="1"/>
</dbReference>
<keyword evidence="7 14" id="KW-0479">Metal-binding</keyword>
<dbReference type="KEGG" id="dmp:FAK_19500"/>
<dbReference type="SUPFAM" id="SSF54862">
    <property type="entry name" value="4Fe-4S ferredoxins"/>
    <property type="match status" value="1"/>
</dbReference>
<dbReference type="InterPro" id="IPR029061">
    <property type="entry name" value="THDP-binding"/>
</dbReference>
<dbReference type="Proteomes" id="UP001366166">
    <property type="component" value="Chromosome"/>
</dbReference>
<dbReference type="InterPro" id="IPR017900">
    <property type="entry name" value="4Fe4S_Fe_S_CS"/>
</dbReference>
<evidence type="ECO:0000256" key="11">
    <source>
        <dbReference type="ARBA" id="ARBA00023014"/>
    </source>
</evidence>
<evidence type="ECO:0000259" key="15">
    <source>
        <dbReference type="PROSITE" id="PS51379"/>
    </source>
</evidence>
<dbReference type="PANTHER" id="PTHR43710">
    <property type="entry name" value="2-HYDROXYACYL-COA LYASE"/>
    <property type="match status" value="1"/>
</dbReference>
<keyword evidence="11 14" id="KW-0411">Iron-sulfur</keyword>
<keyword evidence="5 14" id="KW-0813">Transport</keyword>
<dbReference type="InterPro" id="IPR009014">
    <property type="entry name" value="Transketo_C/PFOR_II"/>
</dbReference>
<dbReference type="SUPFAM" id="SSF52518">
    <property type="entry name" value="Thiamin diphosphate-binding fold (THDP-binding)"/>
    <property type="match status" value="2"/>
</dbReference>
<accession>A0AAU9EJW9</accession>